<keyword evidence="3" id="KW-1185">Reference proteome</keyword>
<comment type="caution">
    <text evidence="2">The sequence shown here is derived from an EMBL/GenBank/DDBJ whole genome shotgun (WGS) entry which is preliminary data.</text>
</comment>
<sequence>MNNDNMLYYQLNANIILIVINLQGLTLNMGLERTLIKILGKSCAKAVKDLIEKGYIEEIFEIGINVITRDLIQKGYIEQISQIGVNVIIRNFTKFLEAGVGLGIVSVLIAALSENSNANLYQVQGLIIECIKHKYGDVDVDGIIQQIQKMNKVDELSYVMKKVMQFNSIEELQESLKMA</sequence>
<dbReference type="AlphaFoldDB" id="A0A919RX72"/>
<evidence type="ECO:0000256" key="1">
    <source>
        <dbReference type="SAM" id="Phobius"/>
    </source>
</evidence>
<evidence type="ECO:0000313" key="2">
    <source>
        <dbReference type="EMBL" id="GIM28122.1"/>
    </source>
</evidence>
<proteinExistence type="predicted"/>
<keyword evidence="1" id="KW-0812">Transmembrane</keyword>
<gene>
    <name evidence="2" type="ORF">CPJCM30710_07880</name>
</gene>
<dbReference type="EMBL" id="BOPZ01000004">
    <property type="protein sequence ID" value="GIM28122.1"/>
    <property type="molecule type" value="Genomic_DNA"/>
</dbReference>
<evidence type="ECO:0000313" key="3">
    <source>
        <dbReference type="Proteomes" id="UP000679179"/>
    </source>
</evidence>
<accession>A0A919RX72</accession>
<keyword evidence="1" id="KW-1133">Transmembrane helix</keyword>
<organism evidence="2 3">
    <name type="scientific">Clostridium polyendosporum</name>
    <dbReference type="NCBI Taxonomy" id="69208"/>
    <lineage>
        <taxon>Bacteria</taxon>
        <taxon>Bacillati</taxon>
        <taxon>Bacillota</taxon>
        <taxon>Clostridia</taxon>
        <taxon>Eubacteriales</taxon>
        <taxon>Clostridiaceae</taxon>
        <taxon>Clostridium</taxon>
    </lineage>
</organism>
<reference evidence="2" key="1">
    <citation type="submission" date="2021-03" db="EMBL/GenBank/DDBJ databases">
        <title>Taxonomic study of Clostridium polyendosporum from meadow-gley soil under rice.</title>
        <authorList>
            <person name="Kobayashi H."/>
            <person name="Tanizawa Y."/>
            <person name="Yagura M."/>
        </authorList>
    </citation>
    <scope>NUCLEOTIDE SEQUENCE</scope>
    <source>
        <strain evidence="2">JCM 30710</strain>
    </source>
</reference>
<dbReference type="Proteomes" id="UP000679179">
    <property type="component" value="Unassembled WGS sequence"/>
</dbReference>
<keyword evidence="1" id="KW-0472">Membrane</keyword>
<protein>
    <submittedName>
        <fullName evidence="2">Uncharacterized protein</fullName>
    </submittedName>
</protein>
<name>A0A919RX72_9CLOT</name>
<feature type="transmembrane region" description="Helical" evidence="1">
    <location>
        <begin position="6"/>
        <end position="27"/>
    </location>
</feature>